<dbReference type="Proteomes" id="UP000319836">
    <property type="component" value="Unassembled WGS sequence"/>
</dbReference>
<keyword evidence="1" id="KW-0472">Membrane</keyword>
<comment type="caution">
    <text evidence="2">The sequence shown here is derived from an EMBL/GenBank/DDBJ whole genome shotgun (WGS) entry which is preliminary data.</text>
</comment>
<dbReference type="SUPFAM" id="SSF82693">
    <property type="entry name" value="Multidrug efflux transporter AcrB pore domain, PN1, PN2, PC1 and PC2 subdomains"/>
    <property type="match status" value="1"/>
</dbReference>
<proteinExistence type="predicted"/>
<dbReference type="PANTHER" id="PTHR32063:SF0">
    <property type="entry name" value="SWARMING MOTILITY PROTEIN SWRC"/>
    <property type="match status" value="1"/>
</dbReference>
<dbReference type="PANTHER" id="PTHR32063">
    <property type="match status" value="1"/>
</dbReference>
<dbReference type="InterPro" id="IPR027463">
    <property type="entry name" value="AcrB_DN_DC_subdom"/>
</dbReference>
<evidence type="ECO:0000256" key="1">
    <source>
        <dbReference type="SAM" id="Phobius"/>
    </source>
</evidence>
<keyword evidence="1" id="KW-0812">Transmembrane</keyword>
<dbReference type="PRINTS" id="PR00702">
    <property type="entry name" value="ACRIFLAVINRP"/>
</dbReference>
<dbReference type="GO" id="GO:0005886">
    <property type="term" value="C:plasma membrane"/>
    <property type="evidence" value="ECO:0007669"/>
    <property type="project" value="TreeGrafter"/>
</dbReference>
<evidence type="ECO:0000313" key="3">
    <source>
        <dbReference type="Proteomes" id="UP000319836"/>
    </source>
</evidence>
<dbReference type="Gene3D" id="3.30.70.1430">
    <property type="entry name" value="Multidrug efflux transporter AcrB pore domain"/>
    <property type="match status" value="1"/>
</dbReference>
<dbReference type="EMBL" id="VBPA01000167">
    <property type="protein sequence ID" value="TMQ70924.1"/>
    <property type="molecule type" value="Genomic_DNA"/>
</dbReference>
<organism evidence="2 3">
    <name type="scientific">Eiseniibacteriota bacterium</name>
    <dbReference type="NCBI Taxonomy" id="2212470"/>
    <lineage>
        <taxon>Bacteria</taxon>
        <taxon>Candidatus Eiseniibacteriota</taxon>
    </lineage>
</organism>
<evidence type="ECO:0000313" key="2">
    <source>
        <dbReference type="EMBL" id="TMQ70924.1"/>
    </source>
</evidence>
<dbReference type="Gene3D" id="3.30.2090.10">
    <property type="entry name" value="Multidrug efflux transporter AcrB TolC docking domain, DN and DC subdomains"/>
    <property type="match status" value="1"/>
</dbReference>
<accession>A0A538U4U9</accession>
<keyword evidence="1" id="KW-1133">Transmembrane helix</keyword>
<dbReference type="Gene3D" id="1.20.1640.10">
    <property type="entry name" value="Multidrug efflux transporter AcrB transmembrane domain"/>
    <property type="match status" value="1"/>
</dbReference>
<dbReference type="AlphaFoldDB" id="A0A538U4U9"/>
<feature type="transmembrane region" description="Helical" evidence="1">
    <location>
        <begin position="12"/>
        <end position="34"/>
    </location>
</feature>
<dbReference type="Gene3D" id="3.30.70.1320">
    <property type="entry name" value="Multidrug efflux transporter AcrB pore domain like"/>
    <property type="match status" value="1"/>
</dbReference>
<reference evidence="2 3" key="1">
    <citation type="journal article" date="2019" name="Nat. Microbiol.">
        <title>Mediterranean grassland soil C-N compound turnover is dependent on rainfall and depth, and is mediated by genomically divergent microorganisms.</title>
        <authorList>
            <person name="Diamond S."/>
            <person name="Andeer P.F."/>
            <person name="Li Z."/>
            <person name="Crits-Christoph A."/>
            <person name="Burstein D."/>
            <person name="Anantharaman K."/>
            <person name="Lane K.R."/>
            <person name="Thomas B.C."/>
            <person name="Pan C."/>
            <person name="Northen T.R."/>
            <person name="Banfield J.F."/>
        </authorList>
    </citation>
    <scope>NUCLEOTIDE SEQUENCE [LARGE SCALE GENOMIC DNA]</scope>
    <source>
        <strain evidence="2">WS_10</strain>
    </source>
</reference>
<protein>
    <submittedName>
        <fullName evidence="2">Efflux RND transporter permease subunit</fullName>
    </submittedName>
</protein>
<dbReference type="InterPro" id="IPR001036">
    <property type="entry name" value="Acrflvin-R"/>
</dbReference>
<dbReference type="Pfam" id="PF00873">
    <property type="entry name" value="ACR_tran"/>
    <property type="match status" value="1"/>
</dbReference>
<gene>
    <name evidence="2" type="ORF">E6K80_07105</name>
</gene>
<sequence length="222" mass="23740">MKLVEGSIHRPVTVFMVTLGVVLFGLVAAGRLSVDLLPDISYPSLTVRTDLPDAAPSDVEQFVTRPIEEAAGVVPGLTRLHSVSRPGQSEVTLEFATGTRMDLASLSVREKLDLVTLPREAKRPAILRFDPSLDPILRLRLSGGGNLQRLRRIADRTVKTDLEGAQGVAAVKVVGGEEEEISVEVDAARLSAVGLTLTDVTRRLAEENVNLAGGSLTEGQSE</sequence>
<dbReference type="GO" id="GO:0042910">
    <property type="term" value="F:xenobiotic transmembrane transporter activity"/>
    <property type="evidence" value="ECO:0007669"/>
    <property type="project" value="TreeGrafter"/>
</dbReference>
<name>A0A538U4U9_UNCEI</name>